<keyword evidence="4" id="KW-1185">Reference proteome</keyword>
<dbReference type="Gene3D" id="6.10.140.140">
    <property type="match status" value="1"/>
</dbReference>
<organism evidence="3 4">
    <name type="scientific">Callipepla squamata</name>
    <name type="common">Scaled quail</name>
    <dbReference type="NCBI Taxonomy" id="9009"/>
    <lineage>
        <taxon>Eukaryota</taxon>
        <taxon>Metazoa</taxon>
        <taxon>Chordata</taxon>
        <taxon>Craniata</taxon>
        <taxon>Vertebrata</taxon>
        <taxon>Euteleostomi</taxon>
        <taxon>Archelosauria</taxon>
        <taxon>Archosauria</taxon>
        <taxon>Dinosauria</taxon>
        <taxon>Saurischia</taxon>
        <taxon>Theropoda</taxon>
        <taxon>Coelurosauria</taxon>
        <taxon>Aves</taxon>
        <taxon>Neognathae</taxon>
        <taxon>Galloanserae</taxon>
        <taxon>Galliformes</taxon>
        <taxon>Odontophoridae</taxon>
        <taxon>Callipepla</taxon>
    </lineage>
</organism>
<gene>
    <name evidence="3" type="ORF">ASZ78_003407</name>
</gene>
<name>A0A226MEA9_CALSU</name>
<feature type="region of interest" description="Disordered" evidence="1">
    <location>
        <begin position="60"/>
        <end position="79"/>
    </location>
</feature>
<dbReference type="AlphaFoldDB" id="A0A226MEA9"/>
<accession>A0A226MEA9</accession>
<feature type="region of interest" description="Disordered" evidence="1">
    <location>
        <begin position="1"/>
        <end position="24"/>
    </location>
</feature>
<evidence type="ECO:0000313" key="4">
    <source>
        <dbReference type="Proteomes" id="UP000198323"/>
    </source>
</evidence>
<feature type="domain" description="KRAB" evidence="2">
    <location>
        <begin position="19"/>
        <end position="93"/>
    </location>
</feature>
<evidence type="ECO:0000256" key="1">
    <source>
        <dbReference type="SAM" id="MobiDB-lite"/>
    </source>
</evidence>
<dbReference type="InterPro" id="IPR001909">
    <property type="entry name" value="KRAB"/>
</dbReference>
<dbReference type="Pfam" id="PF01352">
    <property type="entry name" value="KRAB"/>
    <property type="match status" value="1"/>
</dbReference>
<proteinExistence type="predicted"/>
<reference evidence="3 4" key="1">
    <citation type="submission" date="2016-07" db="EMBL/GenBank/DDBJ databases">
        <title>Disparate Historic Effective Population Sizes Predicted by Modern Levels of Genome Diversity for the Scaled Quail (Callipepla squamata) and the Northern Bobwhite (Colinus virginianus): Inferences from First and Second Generation Draft Genome Assemblies for Sympatric New World Quail.</title>
        <authorList>
            <person name="Oldeschulte D.L."/>
            <person name="Halley Y.A."/>
            <person name="Bhattarai E.K."/>
            <person name="Brashear W.A."/>
            <person name="Hill J."/>
            <person name="Metz R.P."/>
            <person name="Johnson C.D."/>
            <person name="Rollins D."/>
            <person name="Peterson M.J."/>
            <person name="Bickhart D.M."/>
            <person name="Decker J.E."/>
            <person name="Seabury C.M."/>
        </authorList>
    </citation>
    <scope>NUCLEOTIDE SEQUENCE [LARGE SCALE GENOMIC DNA]</scope>
    <source>
        <strain evidence="3 4">Texas</strain>
        <tissue evidence="3">Leg muscle</tissue>
    </source>
</reference>
<dbReference type="EMBL" id="MCFN01001178">
    <property type="protein sequence ID" value="OXB53508.1"/>
    <property type="molecule type" value="Genomic_DNA"/>
</dbReference>
<dbReference type="InterPro" id="IPR036051">
    <property type="entry name" value="KRAB_dom_sf"/>
</dbReference>
<evidence type="ECO:0000259" key="2">
    <source>
        <dbReference type="PROSITE" id="PS50805"/>
    </source>
</evidence>
<dbReference type="GO" id="GO:0006355">
    <property type="term" value="P:regulation of DNA-templated transcription"/>
    <property type="evidence" value="ECO:0007669"/>
    <property type="project" value="InterPro"/>
</dbReference>
<dbReference type="Proteomes" id="UP000198323">
    <property type="component" value="Unassembled WGS sequence"/>
</dbReference>
<protein>
    <recommendedName>
        <fullName evidence="2">KRAB domain-containing protein</fullName>
    </recommendedName>
</protein>
<feature type="compositionally biased region" description="Low complexity" evidence="1">
    <location>
        <begin position="1"/>
        <end position="14"/>
    </location>
</feature>
<dbReference type="CDD" id="cd07765">
    <property type="entry name" value="KRAB_A-box"/>
    <property type="match status" value="1"/>
</dbReference>
<evidence type="ECO:0000313" key="3">
    <source>
        <dbReference type="EMBL" id="OXB53508.1"/>
    </source>
</evidence>
<comment type="caution">
    <text evidence="3">The sequence shown here is derived from an EMBL/GenBank/DDBJ whole genome shotgun (WGS) entry which is preliminary data.</text>
</comment>
<sequence>MGLLRALPPALPARHGAGTRSVSPSLWGTMEPYVLLDPRQRALYRDVMHESYETLMSLGNADPKSSVPPPIPTLPTFGVPPSVGESHCAHLHL</sequence>
<dbReference type="PROSITE" id="PS50805">
    <property type="entry name" value="KRAB"/>
    <property type="match status" value="1"/>
</dbReference>
<dbReference type="OrthoDB" id="9398228at2759"/>
<dbReference type="SUPFAM" id="SSF109640">
    <property type="entry name" value="KRAB domain (Kruppel-associated box)"/>
    <property type="match status" value="1"/>
</dbReference>